<accession>A0ABX6ULQ5</accession>
<dbReference type="Proteomes" id="UP000593880">
    <property type="component" value="Chromosome"/>
</dbReference>
<feature type="transmembrane region" description="Helical" evidence="1">
    <location>
        <begin position="29"/>
        <end position="47"/>
    </location>
</feature>
<evidence type="ECO:0000313" key="3">
    <source>
        <dbReference type="Proteomes" id="UP000593880"/>
    </source>
</evidence>
<protein>
    <submittedName>
        <fullName evidence="2">Uncharacterized protein</fullName>
    </submittedName>
</protein>
<feature type="transmembrane region" description="Helical" evidence="1">
    <location>
        <begin position="6"/>
        <end position="22"/>
    </location>
</feature>
<proteinExistence type="predicted"/>
<organism evidence="2 3">
    <name type="scientific">Bradyrhizobium guangdongense</name>
    <dbReference type="NCBI Taxonomy" id="1325090"/>
    <lineage>
        <taxon>Bacteria</taxon>
        <taxon>Pseudomonadati</taxon>
        <taxon>Pseudomonadota</taxon>
        <taxon>Alphaproteobacteria</taxon>
        <taxon>Hyphomicrobiales</taxon>
        <taxon>Nitrobacteraceae</taxon>
        <taxon>Bradyrhizobium</taxon>
    </lineage>
</organism>
<evidence type="ECO:0000256" key="1">
    <source>
        <dbReference type="SAM" id="Phobius"/>
    </source>
</evidence>
<keyword evidence="1" id="KW-0812">Transmembrane</keyword>
<name>A0ABX6ULQ5_9BRAD</name>
<keyword evidence="1" id="KW-1133">Transmembrane helix</keyword>
<reference evidence="2 3" key="1">
    <citation type="submission" date="2018-06" db="EMBL/GenBank/DDBJ databases">
        <title>Comparative genomics of rhizobia nodulating Arachis hypogaea in China.</title>
        <authorList>
            <person name="Li Y."/>
        </authorList>
    </citation>
    <scope>NUCLEOTIDE SEQUENCE [LARGE SCALE GENOMIC DNA]</scope>
    <source>
        <strain evidence="2 3">CCBAU 51658</strain>
    </source>
</reference>
<dbReference type="EMBL" id="CP030057">
    <property type="protein sequence ID" value="QOZ62280.1"/>
    <property type="molecule type" value="Genomic_DNA"/>
</dbReference>
<keyword evidence="1" id="KW-0472">Membrane</keyword>
<gene>
    <name evidence="2" type="ORF">XH86_28725</name>
</gene>
<evidence type="ECO:0000313" key="2">
    <source>
        <dbReference type="EMBL" id="QOZ62280.1"/>
    </source>
</evidence>
<keyword evidence="3" id="KW-1185">Reference proteome</keyword>
<sequence length="87" mass="9158">MVQFTVIAILTAIPASLFMWIVHKLRLEFLVIFAGFGAALGWCGNLIQTGSDAAPVEPPLLTHPGSQAICVFARLSGRTGHHSAGAS</sequence>